<dbReference type="Gene3D" id="3.20.20.100">
    <property type="entry name" value="NADP-dependent oxidoreductase domain"/>
    <property type="match status" value="1"/>
</dbReference>
<evidence type="ECO:0000313" key="3">
    <source>
        <dbReference type="EMBL" id="EAR50694.1"/>
    </source>
</evidence>
<dbReference type="InterPro" id="IPR023210">
    <property type="entry name" value="NADP_OxRdtase_dom"/>
</dbReference>
<dbReference type="CDD" id="cd19094">
    <property type="entry name" value="AKR_Tas-like"/>
    <property type="match status" value="1"/>
</dbReference>
<protein>
    <submittedName>
        <fullName evidence="3">Oxidoreductase, aldo/keto reductase family protein</fullName>
    </submittedName>
</protein>
<dbReference type="HOGENOM" id="CLU_023205_2_0_5"/>
<reference evidence="3 4" key="1">
    <citation type="journal article" date="2010" name="J. Bacteriol.">
        <title>Genome sequences of Oceanicola granulosus HTCC2516(T) and Oceanicola batsensis HTCC2597(TDelta).</title>
        <authorList>
            <person name="Thrash J.C."/>
            <person name="Cho J.C."/>
            <person name="Vergin K.L."/>
            <person name="Giovannoni S.J."/>
        </authorList>
    </citation>
    <scope>NUCLEOTIDE SEQUENCE [LARGE SCALE GENOMIC DNA]</scope>
    <source>
        <strain evidence="4">ATCC BAA-861 / DSM 15982 / KCTC 12143 / HTCC2516</strain>
    </source>
</reference>
<dbReference type="eggNOG" id="COG0667">
    <property type="taxonomic scope" value="Bacteria"/>
</dbReference>
<dbReference type="InterPro" id="IPR036812">
    <property type="entry name" value="NAD(P)_OxRdtase_dom_sf"/>
</dbReference>
<dbReference type="EMBL" id="AAOT01000024">
    <property type="protein sequence ID" value="EAR50694.1"/>
    <property type="molecule type" value="Genomic_DNA"/>
</dbReference>
<dbReference type="PANTHER" id="PTHR43364:SF4">
    <property type="entry name" value="NAD(P)-LINKED OXIDOREDUCTASE SUPERFAMILY PROTEIN"/>
    <property type="match status" value="1"/>
</dbReference>
<keyword evidence="4" id="KW-1185">Reference proteome</keyword>
<dbReference type="AlphaFoldDB" id="Q2CD96"/>
<keyword evidence="1" id="KW-0560">Oxidoreductase</keyword>
<proteinExistence type="predicted"/>
<evidence type="ECO:0000256" key="1">
    <source>
        <dbReference type="ARBA" id="ARBA00023002"/>
    </source>
</evidence>
<dbReference type="STRING" id="314256.OG2516_06342"/>
<dbReference type="InterPro" id="IPR050523">
    <property type="entry name" value="AKR_Detox_Biosynth"/>
</dbReference>
<sequence>MKTLELGRSGIEVTDWCLGTMTYGNQTDEADAHAQIERAREAGIDFMDCAEMYPVNPVRAETVGRSEEVLGNWFARSKRRDEWIVATKVSGSNGGFVRGGKGYDGATIRETVEASLRRLRTDRIDLYQLHWPERGTYAFRKNWGYDPSGQDSAEVEAHMLDVLAAMDDVIKAGKVRAFGLSNETCWGTMRWIRLAEENGLPRVAAVQNEYSLLNRLWDTDMAEMSVHEDVTLLPYSPLGAGLLTGKYQNGQVPAGSRMEGNGDLGGRKTDRAFAAIDAYLAIAARHGLEPVHMALAWQRTRPFPLSAIFGATSLAQLEHILAGDGLTLAPEVVEEIEAAHKAHPMPY</sequence>
<organism evidence="3 4">
    <name type="scientific">Oceanicola granulosus (strain ATCC BAA-861 / DSM 15982 / KCTC 12143 / HTCC2516)</name>
    <dbReference type="NCBI Taxonomy" id="314256"/>
    <lineage>
        <taxon>Bacteria</taxon>
        <taxon>Pseudomonadati</taxon>
        <taxon>Pseudomonadota</taxon>
        <taxon>Alphaproteobacteria</taxon>
        <taxon>Rhodobacterales</taxon>
        <taxon>Roseobacteraceae</taxon>
        <taxon>Oceanicola</taxon>
    </lineage>
</organism>
<comment type="caution">
    <text evidence="3">The sequence shown here is derived from an EMBL/GenBank/DDBJ whole genome shotgun (WGS) entry which is preliminary data.</text>
</comment>
<accession>Q2CD96</accession>
<evidence type="ECO:0000259" key="2">
    <source>
        <dbReference type="Pfam" id="PF00248"/>
    </source>
</evidence>
<dbReference type="Proteomes" id="UP000003635">
    <property type="component" value="Unassembled WGS sequence"/>
</dbReference>
<dbReference type="PANTHER" id="PTHR43364">
    <property type="entry name" value="NADH-SPECIFIC METHYLGLYOXAL REDUCTASE-RELATED"/>
    <property type="match status" value="1"/>
</dbReference>
<dbReference type="OrthoDB" id="9803483at2"/>
<dbReference type="GO" id="GO:0016491">
    <property type="term" value="F:oxidoreductase activity"/>
    <property type="evidence" value="ECO:0007669"/>
    <property type="project" value="UniProtKB-KW"/>
</dbReference>
<feature type="domain" description="NADP-dependent oxidoreductase" evidence="2">
    <location>
        <begin position="17"/>
        <end position="339"/>
    </location>
</feature>
<dbReference type="SUPFAM" id="SSF51430">
    <property type="entry name" value="NAD(P)-linked oxidoreductase"/>
    <property type="match status" value="1"/>
</dbReference>
<name>Q2CD96_OCEGH</name>
<gene>
    <name evidence="3" type="ORF">OG2516_06342</name>
</gene>
<dbReference type="RefSeq" id="WP_007254795.1">
    <property type="nucleotide sequence ID" value="NZ_CH724107.1"/>
</dbReference>
<dbReference type="Pfam" id="PF00248">
    <property type="entry name" value="Aldo_ket_red"/>
    <property type="match status" value="1"/>
</dbReference>
<evidence type="ECO:0000313" key="4">
    <source>
        <dbReference type="Proteomes" id="UP000003635"/>
    </source>
</evidence>